<dbReference type="InterPro" id="IPR057382">
    <property type="entry name" value="TseH"/>
</dbReference>
<sequence length="359" mass="40830">MTDSITPYPDFALILSWPDATIRGDEKWMMFFKKIGIVKNLNFKVGHTGVVIISSKTGDLFYYDFGRYISPRGYGRTRSKESDPLLSISIKATFKNGEISNLEAIVAHFENMKPAMQGSGELFFSIVKGLNFDHAKAFADNWVQKGSYPYGAVAKGNNNCSRFITRLLFASSRQFCWSHPINFPETIKASPISNIVNSAENKMIYRYSPEYGLQNFRMSRVQSLLFLIKKLSENVYSKQAALLPEDISIGSMLSKHKPLHIPESSQYLGGVGEGAWFDLSLLRNNQLLIQRFTIIGTFEYAIIGEIEERITCLQDLKITYDSHLQMTHVLYKQRKIKINHLHHISTQELQSLLAEVMTA</sequence>
<feature type="domain" description="DUF6695" evidence="1">
    <location>
        <begin position="266"/>
        <end position="340"/>
    </location>
</feature>
<evidence type="ECO:0000313" key="4">
    <source>
        <dbReference type="Proteomes" id="UP001409291"/>
    </source>
</evidence>
<dbReference type="InterPro" id="IPR046517">
    <property type="entry name" value="DUF6695"/>
</dbReference>
<accession>A0ABV0BQC9</accession>
<comment type="caution">
    <text evidence="3">The sequence shown here is derived from an EMBL/GenBank/DDBJ whole genome shotgun (WGS) entry which is preliminary data.</text>
</comment>
<evidence type="ECO:0000259" key="1">
    <source>
        <dbReference type="Pfam" id="PF20405"/>
    </source>
</evidence>
<name>A0ABV0BQC9_9SPHI</name>
<evidence type="ECO:0000259" key="2">
    <source>
        <dbReference type="Pfam" id="PF25218"/>
    </source>
</evidence>
<dbReference type="Proteomes" id="UP001409291">
    <property type="component" value="Unassembled WGS sequence"/>
</dbReference>
<evidence type="ECO:0000313" key="3">
    <source>
        <dbReference type="EMBL" id="MEN5376722.1"/>
    </source>
</evidence>
<reference evidence="3 4" key="1">
    <citation type="submission" date="2024-04" db="EMBL/GenBank/DDBJ databases">
        <title>WGS of bacteria from Torrens River.</title>
        <authorList>
            <person name="Wyrsch E.R."/>
            <person name="Drigo B."/>
        </authorList>
    </citation>
    <scope>NUCLEOTIDE SEQUENCE [LARGE SCALE GENOMIC DNA]</scope>
    <source>
        <strain evidence="3 4">TWI391</strain>
    </source>
</reference>
<organism evidence="3 4">
    <name type="scientific">Sphingobacterium kitahiroshimense</name>
    <dbReference type="NCBI Taxonomy" id="470446"/>
    <lineage>
        <taxon>Bacteria</taxon>
        <taxon>Pseudomonadati</taxon>
        <taxon>Bacteroidota</taxon>
        <taxon>Sphingobacteriia</taxon>
        <taxon>Sphingobacteriales</taxon>
        <taxon>Sphingobacteriaceae</taxon>
        <taxon>Sphingobacterium</taxon>
    </lineage>
</organism>
<proteinExistence type="predicted"/>
<gene>
    <name evidence="3" type="ORF">ABE541_05545</name>
</gene>
<dbReference type="RefSeq" id="WP_346580899.1">
    <property type="nucleotide sequence ID" value="NZ_JBDJNQ010000002.1"/>
</dbReference>
<keyword evidence="4" id="KW-1185">Reference proteome</keyword>
<dbReference type="Pfam" id="PF20405">
    <property type="entry name" value="DUF6695"/>
    <property type="match status" value="1"/>
</dbReference>
<dbReference type="Pfam" id="PF25218">
    <property type="entry name" value="TseH"/>
    <property type="match status" value="1"/>
</dbReference>
<feature type="domain" description="Type VI secretion system effector TseH-like" evidence="2">
    <location>
        <begin position="12"/>
        <end position="173"/>
    </location>
</feature>
<protein>
    <submittedName>
        <fullName evidence="3">DUF6695 family protein</fullName>
    </submittedName>
</protein>
<dbReference type="EMBL" id="JBDJNQ010000002">
    <property type="protein sequence ID" value="MEN5376722.1"/>
    <property type="molecule type" value="Genomic_DNA"/>
</dbReference>